<comment type="caution">
    <text evidence="2">The sequence shown here is derived from an EMBL/GenBank/DDBJ whole genome shotgun (WGS) entry which is preliminary data.</text>
</comment>
<dbReference type="Gene3D" id="3.20.170.20">
    <property type="entry name" value="Protein of unknown function DUF952"/>
    <property type="match status" value="1"/>
</dbReference>
<feature type="transmembrane region" description="Helical" evidence="1">
    <location>
        <begin position="169"/>
        <end position="190"/>
    </location>
</feature>
<gene>
    <name evidence="2" type="ORF">D0Z08_11780</name>
</gene>
<dbReference type="PANTHER" id="PTHR34129">
    <property type="entry name" value="BLR1139 PROTEIN"/>
    <property type="match status" value="1"/>
</dbReference>
<dbReference type="EMBL" id="QXGH01000015">
    <property type="protein sequence ID" value="RHW26868.1"/>
    <property type="molecule type" value="Genomic_DNA"/>
</dbReference>
<feature type="transmembrane region" description="Helical" evidence="1">
    <location>
        <begin position="142"/>
        <end position="163"/>
    </location>
</feature>
<evidence type="ECO:0000313" key="2">
    <source>
        <dbReference type="EMBL" id="RHW26868.1"/>
    </source>
</evidence>
<keyword evidence="1" id="KW-0472">Membrane</keyword>
<dbReference type="SUPFAM" id="SSF56399">
    <property type="entry name" value="ADP-ribosylation"/>
    <property type="match status" value="1"/>
</dbReference>
<keyword evidence="3" id="KW-1185">Reference proteome</keyword>
<reference evidence="2 3" key="1">
    <citation type="submission" date="2018-09" db="EMBL/GenBank/DDBJ databases">
        <title>Genome sequencing of Nocardioides immobilis CCTCC AB 2017083 for comparison to Nocardioides silvaticus.</title>
        <authorList>
            <person name="Li C."/>
            <person name="Wang G."/>
        </authorList>
    </citation>
    <scope>NUCLEOTIDE SEQUENCE [LARGE SCALE GENOMIC DNA]</scope>
    <source>
        <strain evidence="2 3">CCTCC AB 2017083</strain>
    </source>
</reference>
<accession>A0A417Y2H9</accession>
<dbReference type="RefSeq" id="WP_118925434.1">
    <property type="nucleotide sequence ID" value="NZ_QXGH01000015.1"/>
</dbReference>
<organism evidence="2 3">
    <name type="scientific">Nocardioides immobilis</name>
    <dbReference type="NCBI Taxonomy" id="2049295"/>
    <lineage>
        <taxon>Bacteria</taxon>
        <taxon>Bacillati</taxon>
        <taxon>Actinomycetota</taxon>
        <taxon>Actinomycetes</taxon>
        <taxon>Propionibacteriales</taxon>
        <taxon>Nocardioidaceae</taxon>
        <taxon>Nocardioides</taxon>
    </lineage>
</organism>
<name>A0A417Y2H9_9ACTN</name>
<dbReference type="InterPro" id="IPR009297">
    <property type="entry name" value="DUF952"/>
</dbReference>
<sequence>MATIFHLALASDWAAAQDAGAYTVSTLGRTLAEEGFIHASRGDQWPTVRDRFYADVTAPLLLLQIDTDRLDVPVVEETAAPGSPETFPHIYGPLALDAVVKAIPVPVRGSVTTPATPPATPHATPPAPTGDSFGRFFLSEMLVNMALLILILVTTAIGVSVGSAIGGDIALVAGLAVGVLVGGGLARWLYVRRHA</sequence>
<evidence type="ECO:0000313" key="3">
    <source>
        <dbReference type="Proteomes" id="UP000283644"/>
    </source>
</evidence>
<dbReference type="AlphaFoldDB" id="A0A417Y2H9"/>
<dbReference type="Proteomes" id="UP000283644">
    <property type="component" value="Unassembled WGS sequence"/>
</dbReference>
<dbReference type="Pfam" id="PF06108">
    <property type="entry name" value="DUF952"/>
    <property type="match status" value="1"/>
</dbReference>
<proteinExistence type="predicted"/>
<keyword evidence="1" id="KW-0812">Transmembrane</keyword>
<dbReference type="OrthoDB" id="5638018at2"/>
<dbReference type="PANTHER" id="PTHR34129:SF1">
    <property type="entry name" value="DUF952 DOMAIN-CONTAINING PROTEIN"/>
    <property type="match status" value="1"/>
</dbReference>
<protein>
    <submittedName>
        <fullName evidence="2">DUF952 domain-containing protein</fullName>
    </submittedName>
</protein>
<keyword evidence="1" id="KW-1133">Transmembrane helix</keyword>
<evidence type="ECO:0000256" key="1">
    <source>
        <dbReference type="SAM" id="Phobius"/>
    </source>
</evidence>